<feature type="non-terminal residue" evidence="4">
    <location>
        <position position="222"/>
    </location>
</feature>
<dbReference type="AlphaFoldDB" id="X0VS21"/>
<dbReference type="SUPFAM" id="SSF88713">
    <property type="entry name" value="Glycoside hydrolase/deacetylase"/>
    <property type="match status" value="1"/>
</dbReference>
<gene>
    <name evidence="4" type="ORF">S01H1_49310</name>
</gene>
<evidence type="ECO:0000256" key="1">
    <source>
        <dbReference type="ARBA" id="ARBA00004613"/>
    </source>
</evidence>
<dbReference type="Gene3D" id="3.20.20.370">
    <property type="entry name" value="Glycoside hydrolase/deacetylase"/>
    <property type="match status" value="1"/>
</dbReference>
<keyword evidence="2" id="KW-0732">Signal</keyword>
<dbReference type="Pfam" id="PF01522">
    <property type="entry name" value="Polysacc_deac_1"/>
    <property type="match status" value="1"/>
</dbReference>
<dbReference type="GO" id="GO:0016810">
    <property type="term" value="F:hydrolase activity, acting on carbon-nitrogen (but not peptide) bonds"/>
    <property type="evidence" value="ECO:0007669"/>
    <property type="project" value="InterPro"/>
</dbReference>
<evidence type="ECO:0000259" key="3">
    <source>
        <dbReference type="PROSITE" id="PS51677"/>
    </source>
</evidence>
<proteinExistence type="predicted"/>
<evidence type="ECO:0000313" key="4">
    <source>
        <dbReference type="EMBL" id="GAG21219.1"/>
    </source>
</evidence>
<comment type="caution">
    <text evidence="4">The sequence shown here is derived from an EMBL/GenBank/DDBJ whole genome shotgun (WGS) entry which is preliminary data.</text>
</comment>
<evidence type="ECO:0000256" key="2">
    <source>
        <dbReference type="ARBA" id="ARBA00022729"/>
    </source>
</evidence>
<dbReference type="PANTHER" id="PTHR34216">
    <property type="match status" value="1"/>
</dbReference>
<organism evidence="4">
    <name type="scientific">marine sediment metagenome</name>
    <dbReference type="NCBI Taxonomy" id="412755"/>
    <lineage>
        <taxon>unclassified sequences</taxon>
        <taxon>metagenomes</taxon>
        <taxon>ecological metagenomes</taxon>
    </lineage>
</organism>
<dbReference type="GO" id="GO:0005576">
    <property type="term" value="C:extracellular region"/>
    <property type="evidence" value="ECO:0007669"/>
    <property type="project" value="UniProtKB-SubCell"/>
</dbReference>
<name>X0VS21_9ZZZZ</name>
<dbReference type="GO" id="GO:0005975">
    <property type="term" value="P:carbohydrate metabolic process"/>
    <property type="evidence" value="ECO:0007669"/>
    <property type="project" value="InterPro"/>
</dbReference>
<dbReference type="InterPro" id="IPR011330">
    <property type="entry name" value="Glyco_hydro/deAcase_b/a-brl"/>
</dbReference>
<feature type="domain" description="NodB homology" evidence="3">
    <location>
        <begin position="54"/>
        <end position="222"/>
    </location>
</feature>
<comment type="subcellular location">
    <subcellularLocation>
        <location evidence="1">Secreted</location>
    </subcellularLocation>
</comment>
<dbReference type="EMBL" id="BARS01031710">
    <property type="protein sequence ID" value="GAG21219.1"/>
    <property type="molecule type" value="Genomic_DNA"/>
</dbReference>
<sequence length="222" mass="26035">MYYHRVNDENDQFFHAVNIENFERQIRYLIKRYTIINLEDVVDHIKRGTRLPKNPIVITYDDGYKDNYLNAFPILRKYNAPATIFLTVGCIGTGIIPWTEKIHYILNNTIITKIELFNDSLCIYTLDNPEEMNRVSEEIKSYLKTMDEKKRNSLIEKLGDELEVPIGDIRDHNLMLSWQEVEEMAGNKISFGAHTVTHPILTRIPYNQAIDEIVASRKEIKE</sequence>
<protein>
    <recommendedName>
        <fullName evidence="3">NodB homology domain-containing protein</fullName>
    </recommendedName>
</protein>
<reference evidence="4" key="1">
    <citation type="journal article" date="2014" name="Front. Microbiol.">
        <title>High frequency of phylogenetically diverse reductive dehalogenase-homologous genes in deep subseafloor sedimentary metagenomes.</title>
        <authorList>
            <person name="Kawai M."/>
            <person name="Futagami T."/>
            <person name="Toyoda A."/>
            <person name="Takaki Y."/>
            <person name="Nishi S."/>
            <person name="Hori S."/>
            <person name="Arai W."/>
            <person name="Tsubouchi T."/>
            <person name="Morono Y."/>
            <person name="Uchiyama I."/>
            <person name="Ito T."/>
            <person name="Fujiyama A."/>
            <person name="Inagaki F."/>
            <person name="Takami H."/>
        </authorList>
    </citation>
    <scope>NUCLEOTIDE SEQUENCE</scope>
    <source>
        <strain evidence="4">Expedition CK06-06</strain>
    </source>
</reference>
<accession>X0VS21</accession>
<dbReference type="InterPro" id="IPR002509">
    <property type="entry name" value="NODB_dom"/>
</dbReference>
<dbReference type="InterPro" id="IPR051398">
    <property type="entry name" value="Polysacch_Deacetylase"/>
</dbReference>
<dbReference type="PROSITE" id="PS51677">
    <property type="entry name" value="NODB"/>
    <property type="match status" value="1"/>
</dbReference>
<dbReference type="PANTHER" id="PTHR34216:SF3">
    <property type="entry name" value="POLY-BETA-1,6-N-ACETYL-D-GLUCOSAMINE N-DEACETYLASE"/>
    <property type="match status" value="1"/>
</dbReference>